<reference evidence="2 3" key="2">
    <citation type="submission" date="2024-07" db="EMBL/GenBank/DDBJ databases">
        <authorList>
            <person name="Akdeniz Z."/>
        </authorList>
    </citation>
    <scope>NUCLEOTIDE SEQUENCE [LARGE SCALE GENOMIC DNA]</scope>
</reference>
<gene>
    <name evidence="1" type="ORF">HINF_LOCUS26112</name>
    <name evidence="2" type="ORF">HINF_LOCUS54653</name>
</gene>
<reference evidence="1" key="1">
    <citation type="submission" date="2023-06" db="EMBL/GenBank/DDBJ databases">
        <authorList>
            <person name="Kurt Z."/>
        </authorList>
    </citation>
    <scope>NUCLEOTIDE SEQUENCE</scope>
</reference>
<keyword evidence="3" id="KW-1185">Reference proteome</keyword>
<protein>
    <submittedName>
        <fullName evidence="1">Uncharacterized protein</fullName>
    </submittedName>
</protein>
<name>A0AA86PHN7_9EUKA</name>
<sequence length="200" mass="23478">MNYDELQSFKTDVQKLLRHKKQTEALALIAKHTSSPETHQYLAKFFEQLTLETDQDFILAKNIIKSSAQHKLVDVLYNKNQNSPIIIHWMCELDTEFKRCDLASKAAFPVVNYIKNLYRPYFLSLLIKKELGMCEQVLEVHKDEACDLLYQSVVRCNETALKLIRSKYKEELAEVDEYLEEIQKVWFPKSEQVIDANDLD</sequence>
<dbReference type="Proteomes" id="UP001642409">
    <property type="component" value="Unassembled WGS sequence"/>
</dbReference>
<comment type="caution">
    <text evidence="1">The sequence shown here is derived from an EMBL/GenBank/DDBJ whole genome shotgun (WGS) entry which is preliminary data.</text>
</comment>
<accession>A0AA86PHN7</accession>
<evidence type="ECO:0000313" key="1">
    <source>
        <dbReference type="EMBL" id="CAI9938467.1"/>
    </source>
</evidence>
<organism evidence="1">
    <name type="scientific">Hexamita inflata</name>
    <dbReference type="NCBI Taxonomy" id="28002"/>
    <lineage>
        <taxon>Eukaryota</taxon>
        <taxon>Metamonada</taxon>
        <taxon>Diplomonadida</taxon>
        <taxon>Hexamitidae</taxon>
        <taxon>Hexamitinae</taxon>
        <taxon>Hexamita</taxon>
    </lineage>
</organism>
<evidence type="ECO:0000313" key="2">
    <source>
        <dbReference type="EMBL" id="CAL6070636.1"/>
    </source>
</evidence>
<dbReference type="AlphaFoldDB" id="A0AA86PHN7"/>
<dbReference type="EMBL" id="CATOUU010000655">
    <property type="protein sequence ID" value="CAI9938467.1"/>
    <property type="molecule type" value="Genomic_DNA"/>
</dbReference>
<proteinExistence type="predicted"/>
<evidence type="ECO:0000313" key="3">
    <source>
        <dbReference type="Proteomes" id="UP001642409"/>
    </source>
</evidence>
<dbReference type="EMBL" id="CAXDID020000285">
    <property type="protein sequence ID" value="CAL6070636.1"/>
    <property type="molecule type" value="Genomic_DNA"/>
</dbReference>